<dbReference type="Proteomes" id="UP001285441">
    <property type="component" value="Unassembled WGS sequence"/>
</dbReference>
<reference evidence="2" key="2">
    <citation type="submission" date="2023-06" db="EMBL/GenBank/DDBJ databases">
        <authorList>
            <consortium name="Lawrence Berkeley National Laboratory"/>
            <person name="Haridas S."/>
            <person name="Hensen N."/>
            <person name="Bonometti L."/>
            <person name="Westerberg I."/>
            <person name="Brannstrom I.O."/>
            <person name="Guillou S."/>
            <person name="Cros-Aarteil S."/>
            <person name="Calhoun S."/>
            <person name="Kuo A."/>
            <person name="Mondo S."/>
            <person name="Pangilinan J."/>
            <person name="Riley R."/>
            <person name="LaButti K."/>
            <person name="Andreopoulos B."/>
            <person name="Lipzen A."/>
            <person name="Chen C."/>
            <person name="Yanf M."/>
            <person name="Daum C."/>
            <person name="Ng V."/>
            <person name="Clum A."/>
            <person name="Steindorff A."/>
            <person name="Ohm R."/>
            <person name="Martin F."/>
            <person name="Silar P."/>
            <person name="Natvig D."/>
            <person name="Lalanne C."/>
            <person name="Gautier V."/>
            <person name="Ament-velasquez S.L."/>
            <person name="Kruys A."/>
            <person name="Hutchinson M.I."/>
            <person name="Powell A.J."/>
            <person name="Barry K."/>
            <person name="Miller A.N."/>
            <person name="Grigoriev I.V."/>
            <person name="Debuchy R."/>
            <person name="Gladieux P."/>
            <person name="Thoren M.H."/>
            <person name="Johannesson H."/>
        </authorList>
    </citation>
    <scope>NUCLEOTIDE SEQUENCE</scope>
    <source>
        <strain evidence="2">CBS 232.78</strain>
    </source>
</reference>
<name>A0AAE0N6G2_9PEZI</name>
<protein>
    <submittedName>
        <fullName evidence="2">Uncharacterized protein</fullName>
    </submittedName>
</protein>
<gene>
    <name evidence="2" type="ORF">B0H63DRAFT_563429</name>
</gene>
<feature type="compositionally biased region" description="Polar residues" evidence="1">
    <location>
        <begin position="198"/>
        <end position="222"/>
    </location>
</feature>
<sequence>MSSSASGRPPPHHDATRHSTSPATRSRKCDAPTLKSKRSANGELDSPQSKRDRIASNQATAPSPVRDRLYIPPLQWTAQHLDLLGCRFVRRKPPRPTAEGHRVDLPDLAALSLLANHLLCPSIPEFKTTVIRLHLQDHTIIYRRYNLLFSFGSRPVVHLPTNGVFSLSGADSAAPVMAYLDLEAMRSRRNASIKVSGDKQTQSAHRSPSTEDTTPAESNQGG</sequence>
<reference evidence="2" key="1">
    <citation type="journal article" date="2023" name="Mol. Phylogenet. Evol.">
        <title>Genome-scale phylogeny and comparative genomics of the fungal order Sordariales.</title>
        <authorList>
            <person name="Hensen N."/>
            <person name="Bonometti L."/>
            <person name="Westerberg I."/>
            <person name="Brannstrom I.O."/>
            <person name="Guillou S."/>
            <person name="Cros-Aarteil S."/>
            <person name="Calhoun S."/>
            <person name="Haridas S."/>
            <person name="Kuo A."/>
            <person name="Mondo S."/>
            <person name="Pangilinan J."/>
            <person name="Riley R."/>
            <person name="LaButti K."/>
            <person name="Andreopoulos B."/>
            <person name="Lipzen A."/>
            <person name="Chen C."/>
            <person name="Yan M."/>
            <person name="Daum C."/>
            <person name="Ng V."/>
            <person name="Clum A."/>
            <person name="Steindorff A."/>
            <person name="Ohm R.A."/>
            <person name="Martin F."/>
            <person name="Silar P."/>
            <person name="Natvig D.O."/>
            <person name="Lalanne C."/>
            <person name="Gautier V."/>
            <person name="Ament-Velasquez S.L."/>
            <person name="Kruys A."/>
            <person name="Hutchinson M.I."/>
            <person name="Powell A.J."/>
            <person name="Barry K."/>
            <person name="Miller A.N."/>
            <person name="Grigoriev I.V."/>
            <person name="Debuchy R."/>
            <person name="Gladieux P."/>
            <person name="Hiltunen Thoren M."/>
            <person name="Johannesson H."/>
        </authorList>
    </citation>
    <scope>NUCLEOTIDE SEQUENCE</scope>
    <source>
        <strain evidence="2">CBS 232.78</strain>
    </source>
</reference>
<comment type="caution">
    <text evidence="2">The sequence shown here is derived from an EMBL/GenBank/DDBJ whole genome shotgun (WGS) entry which is preliminary data.</text>
</comment>
<dbReference type="EMBL" id="JAULSW010000008">
    <property type="protein sequence ID" value="KAK3371908.1"/>
    <property type="molecule type" value="Genomic_DNA"/>
</dbReference>
<accession>A0AAE0N6G2</accession>
<evidence type="ECO:0000256" key="1">
    <source>
        <dbReference type="SAM" id="MobiDB-lite"/>
    </source>
</evidence>
<feature type="region of interest" description="Disordered" evidence="1">
    <location>
        <begin position="191"/>
        <end position="222"/>
    </location>
</feature>
<proteinExistence type="predicted"/>
<keyword evidence="3" id="KW-1185">Reference proteome</keyword>
<evidence type="ECO:0000313" key="3">
    <source>
        <dbReference type="Proteomes" id="UP001285441"/>
    </source>
</evidence>
<feature type="region of interest" description="Disordered" evidence="1">
    <location>
        <begin position="1"/>
        <end position="61"/>
    </location>
</feature>
<evidence type="ECO:0000313" key="2">
    <source>
        <dbReference type="EMBL" id="KAK3371908.1"/>
    </source>
</evidence>
<dbReference type="AlphaFoldDB" id="A0AAE0N6G2"/>
<organism evidence="2 3">
    <name type="scientific">Podospora didyma</name>
    <dbReference type="NCBI Taxonomy" id="330526"/>
    <lineage>
        <taxon>Eukaryota</taxon>
        <taxon>Fungi</taxon>
        <taxon>Dikarya</taxon>
        <taxon>Ascomycota</taxon>
        <taxon>Pezizomycotina</taxon>
        <taxon>Sordariomycetes</taxon>
        <taxon>Sordariomycetidae</taxon>
        <taxon>Sordariales</taxon>
        <taxon>Podosporaceae</taxon>
        <taxon>Podospora</taxon>
    </lineage>
</organism>